<gene>
    <name evidence="1" type="ORF">MARCHEWKA_03660</name>
</gene>
<dbReference type="Proteomes" id="UP001056634">
    <property type="component" value="Segment"/>
</dbReference>
<sequence length="102" mass="11192">MADPMLLQEVERFILKHPLSEGRHVVHGKDLIKTVNAGVEHRMAFKSAAGDAWIPFAWTLAGLVDPQINSMTYRPDLAAGVVSIPDDDDMASLALWLLGANR</sequence>
<dbReference type="EMBL" id="ON529851">
    <property type="protein sequence ID" value="UTC28878.1"/>
    <property type="molecule type" value="Genomic_DNA"/>
</dbReference>
<organism evidence="1 2">
    <name type="scientific">Brevundimonas phage vB_BpoS-Marchewka</name>
    <dbReference type="NCBI Taxonomy" id="2948604"/>
    <lineage>
        <taxon>Viruses</taxon>
        <taxon>Duplodnaviria</taxon>
        <taxon>Heunggongvirae</taxon>
        <taxon>Uroviricota</taxon>
        <taxon>Caudoviricetes</taxon>
        <taxon>Jeanschmidtviridae</taxon>
        <taxon>Marchewkavirus</taxon>
        <taxon>Marchewkavirus marchewka</taxon>
    </lineage>
</organism>
<keyword evidence="2" id="KW-1185">Reference proteome</keyword>
<reference evidence="1" key="1">
    <citation type="submission" date="2022-04" db="EMBL/GenBank/DDBJ databases">
        <authorList>
            <person name="Friedrich I."/>
            <person name="Schneider D."/>
            <person name="Poehlein A."/>
            <person name="Hertel R."/>
            <person name="Daniel R."/>
        </authorList>
    </citation>
    <scope>NUCLEOTIDE SEQUENCE</scope>
</reference>
<proteinExistence type="predicted"/>
<protein>
    <submittedName>
        <fullName evidence="1">Uncharacterized protein</fullName>
    </submittedName>
</protein>
<accession>A0A9E7SQY4</accession>
<evidence type="ECO:0000313" key="2">
    <source>
        <dbReference type="Proteomes" id="UP001056634"/>
    </source>
</evidence>
<name>A0A9E7SQY4_9CAUD</name>
<evidence type="ECO:0000313" key="1">
    <source>
        <dbReference type="EMBL" id="UTC28878.1"/>
    </source>
</evidence>